<dbReference type="InterPro" id="IPR001611">
    <property type="entry name" value="Leu-rich_rpt"/>
</dbReference>
<comment type="similarity">
    <text evidence="5">Belongs to the U2 small nuclear ribonucleoprotein A family.</text>
</comment>
<dbReference type="AlphaFoldDB" id="A0A8H3TX79"/>
<dbReference type="PROSITE" id="PS51450">
    <property type="entry name" value="LRR"/>
    <property type="match status" value="1"/>
</dbReference>
<evidence type="ECO:0000256" key="1">
    <source>
        <dbReference type="ARBA" id="ARBA00004123"/>
    </source>
</evidence>
<keyword evidence="4" id="KW-0539">Nucleus</keyword>
<evidence type="ECO:0000256" key="4">
    <source>
        <dbReference type="ARBA" id="ARBA00023242"/>
    </source>
</evidence>
<dbReference type="PANTHER" id="PTHR10552:SF6">
    <property type="entry name" value="U2 SMALL NUCLEAR RIBONUCLEOPROTEIN A"/>
    <property type="match status" value="1"/>
</dbReference>
<keyword evidence="3" id="KW-0677">Repeat</keyword>
<name>A0A8H3TX79_9TREE</name>
<dbReference type="PANTHER" id="PTHR10552">
    <property type="entry name" value="U2 SMALL NUCLEAR RIBONUCLEOPROTEIN A"/>
    <property type="match status" value="1"/>
</dbReference>
<organism evidence="8 9">
    <name type="scientific">Naganishia liquefaciens</name>
    <dbReference type="NCBI Taxonomy" id="104408"/>
    <lineage>
        <taxon>Eukaryota</taxon>
        <taxon>Fungi</taxon>
        <taxon>Dikarya</taxon>
        <taxon>Basidiomycota</taxon>
        <taxon>Agaricomycotina</taxon>
        <taxon>Tremellomycetes</taxon>
        <taxon>Filobasidiales</taxon>
        <taxon>Filobasidiaceae</taxon>
        <taxon>Naganishia</taxon>
    </lineage>
</organism>
<dbReference type="GO" id="GO:0005686">
    <property type="term" value="C:U2 snRNP"/>
    <property type="evidence" value="ECO:0007669"/>
    <property type="project" value="TreeGrafter"/>
</dbReference>
<dbReference type="GO" id="GO:0030620">
    <property type="term" value="F:U2 snRNA binding"/>
    <property type="evidence" value="ECO:0007669"/>
    <property type="project" value="InterPro"/>
</dbReference>
<evidence type="ECO:0000313" key="8">
    <source>
        <dbReference type="EMBL" id="GHJ88485.1"/>
    </source>
</evidence>
<dbReference type="Gene3D" id="3.80.10.10">
    <property type="entry name" value="Ribonuclease Inhibitor"/>
    <property type="match status" value="1"/>
</dbReference>
<dbReference type="Proteomes" id="UP000620104">
    <property type="component" value="Unassembled WGS sequence"/>
</dbReference>
<comment type="caution">
    <text evidence="8">The sequence shown here is derived from an EMBL/GenBank/DDBJ whole genome shotgun (WGS) entry which is preliminary data.</text>
</comment>
<evidence type="ECO:0000256" key="6">
    <source>
        <dbReference type="ARBA" id="ARBA00024238"/>
    </source>
</evidence>
<feature type="region of interest" description="Disordered" evidence="7">
    <location>
        <begin position="187"/>
        <end position="213"/>
    </location>
</feature>
<evidence type="ECO:0000256" key="2">
    <source>
        <dbReference type="ARBA" id="ARBA00022614"/>
    </source>
</evidence>
<feature type="compositionally biased region" description="Basic and acidic residues" evidence="7">
    <location>
        <begin position="202"/>
        <end position="213"/>
    </location>
</feature>
<evidence type="ECO:0000256" key="5">
    <source>
        <dbReference type="ARBA" id="ARBA00024196"/>
    </source>
</evidence>
<sequence length="248" mass="27376">MRLTPEVMARSQTHLNPLKERELDLRGMQIPLIENLASHQGTYDTLNFTDNSLVSLGNIPFAPRIRTIHAGLNNISTIAPNLASNVPHLETLVLTSNNLATFASLLPLANFAKLEHLSLIGNPVRSQKYYREWVIWKVGKGKLRTLDFKRIKDAERAHARALFVDEETNLPSKLALSLTSDATTAAQSASAEAAGDNSTEADSGKGRLMTSEDKAKIRDAIQKATNIEEIRKLERMLAEGRMPVAKQA</sequence>
<protein>
    <recommendedName>
        <fullName evidence="6">U2 small nuclear ribonucleoprotein A'</fullName>
    </recommendedName>
</protein>
<dbReference type="SUPFAM" id="SSF52058">
    <property type="entry name" value="L domain-like"/>
    <property type="match status" value="1"/>
</dbReference>
<dbReference type="InterPro" id="IPR032675">
    <property type="entry name" value="LRR_dom_sf"/>
</dbReference>
<comment type="subcellular location">
    <subcellularLocation>
        <location evidence="1">Nucleus</location>
    </subcellularLocation>
</comment>
<dbReference type="EMBL" id="BLZA01000030">
    <property type="protein sequence ID" value="GHJ88485.1"/>
    <property type="molecule type" value="Genomic_DNA"/>
</dbReference>
<proteinExistence type="inferred from homology"/>
<accession>A0A8H3TX79</accession>
<dbReference type="Pfam" id="PF14580">
    <property type="entry name" value="LRR_9"/>
    <property type="match status" value="1"/>
</dbReference>
<gene>
    <name evidence="8" type="ORF">NliqN6_4887</name>
</gene>
<dbReference type="GO" id="GO:0000398">
    <property type="term" value="P:mRNA splicing, via spliceosome"/>
    <property type="evidence" value="ECO:0007669"/>
    <property type="project" value="InterPro"/>
</dbReference>
<evidence type="ECO:0000256" key="7">
    <source>
        <dbReference type="SAM" id="MobiDB-lite"/>
    </source>
</evidence>
<dbReference type="InterPro" id="IPR044640">
    <property type="entry name" value="RU2A"/>
</dbReference>
<evidence type="ECO:0000256" key="3">
    <source>
        <dbReference type="ARBA" id="ARBA00022737"/>
    </source>
</evidence>
<dbReference type="OrthoDB" id="433501at2759"/>
<evidence type="ECO:0000313" key="9">
    <source>
        <dbReference type="Proteomes" id="UP000620104"/>
    </source>
</evidence>
<keyword evidence="9" id="KW-1185">Reference proteome</keyword>
<keyword evidence="2" id="KW-0433">Leucine-rich repeat</keyword>
<reference evidence="8" key="1">
    <citation type="submission" date="2020-07" db="EMBL/GenBank/DDBJ databases">
        <title>Draft Genome Sequence of a Deep-Sea Yeast, Naganishia (Cryptococcus) liquefaciens strain N6.</title>
        <authorList>
            <person name="Han Y.W."/>
            <person name="Kajitani R."/>
            <person name="Morimoto H."/>
            <person name="Parhat M."/>
            <person name="Tsubouchi H."/>
            <person name="Bakenova O."/>
            <person name="Ogata M."/>
            <person name="Argunhan B."/>
            <person name="Aoki R."/>
            <person name="Kajiwara S."/>
            <person name="Itoh T."/>
            <person name="Iwasaki H."/>
        </authorList>
    </citation>
    <scope>NUCLEOTIDE SEQUENCE</scope>
    <source>
        <strain evidence="8">N6</strain>
    </source>
</reference>